<dbReference type="InterPro" id="IPR036426">
    <property type="entry name" value="Bulb-type_lectin_dom_sf"/>
</dbReference>
<dbReference type="PROSITE" id="PS50026">
    <property type="entry name" value="EGF_3"/>
    <property type="match status" value="1"/>
</dbReference>
<proteinExistence type="inferred from homology"/>
<dbReference type="CDD" id="cd14066">
    <property type="entry name" value="STKc_IRAK"/>
    <property type="match status" value="1"/>
</dbReference>
<gene>
    <name evidence="21" type="ORF">D0Y65_034336</name>
</gene>
<feature type="signal peptide" evidence="16">
    <location>
        <begin position="1"/>
        <end position="23"/>
    </location>
</feature>
<dbReference type="Gene3D" id="3.30.200.20">
    <property type="entry name" value="Phosphorylase Kinase, domain 1"/>
    <property type="match status" value="1"/>
</dbReference>
<dbReference type="SMART" id="SM00473">
    <property type="entry name" value="PAN_AP"/>
    <property type="match status" value="1"/>
</dbReference>
<feature type="domain" description="Bulb-type lectin" evidence="19">
    <location>
        <begin position="24"/>
        <end position="146"/>
    </location>
</feature>
<keyword evidence="15" id="KW-0472">Membrane</keyword>
<dbReference type="InterPro" id="IPR001480">
    <property type="entry name" value="Bulb-type_lectin_dom"/>
</dbReference>
<evidence type="ECO:0000256" key="1">
    <source>
        <dbReference type="ARBA" id="ARBA00004251"/>
    </source>
</evidence>
<evidence type="ECO:0000259" key="19">
    <source>
        <dbReference type="PROSITE" id="PS50927"/>
    </source>
</evidence>
<dbReference type="InterPro" id="IPR000858">
    <property type="entry name" value="S_locus_glycoprot_dom"/>
</dbReference>
<dbReference type="FunFam" id="3.30.200.20:FF:000195">
    <property type="entry name" value="G-type lectin S-receptor-like serine/threonine-protein kinase"/>
    <property type="match status" value="1"/>
</dbReference>
<comment type="catalytic activity">
    <reaction evidence="11 13">
        <text>L-threonyl-[protein] + ATP = O-phospho-L-threonyl-[protein] + ADP + H(+)</text>
        <dbReference type="Rhea" id="RHEA:46608"/>
        <dbReference type="Rhea" id="RHEA-COMP:11060"/>
        <dbReference type="Rhea" id="RHEA-COMP:11605"/>
        <dbReference type="ChEBI" id="CHEBI:15378"/>
        <dbReference type="ChEBI" id="CHEBI:30013"/>
        <dbReference type="ChEBI" id="CHEBI:30616"/>
        <dbReference type="ChEBI" id="CHEBI:61977"/>
        <dbReference type="ChEBI" id="CHEBI:456216"/>
        <dbReference type="EC" id="2.7.11.1"/>
    </reaction>
</comment>
<evidence type="ECO:0000256" key="14">
    <source>
        <dbReference type="PROSITE-ProRule" id="PRU00076"/>
    </source>
</evidence>
<evidence type="ECO:0000256" key="9">
    <source>
        <dbReference type="ARBA" id="ARBA00023157"/>
    </source>
</evidence>
<evidence type="ECO:0000256" key="7">
    <source>
        <dbReference type="ARBA" id="ARBA00022777"/>
    </source>
</evidence>
<keyword evidence="6 13" id="KW-0547">Nucleotide-binding</keyword>
<evidence type="ECO:0000256" key="5">
    <source>
        <dbReference type="ARBA" id="ARBA00022729"/>
    </source>
</evidence>
<keyword evidence="10" id="KW-0325">Glycoprotein</keyword>
<dbReference type="InterPro" id="IPR000719">
    <property type="entry name" value="Prot_kinase_dom"/>
</dbReference>
<keyword evidence="8 13" id="KW-0067">ATP-binding</keyword>
<evidence type="ECO:0000256" key="4">
    <source>
        <dbReference type="ARBA" id="ARBA00022679"/>
    </source>
</evidence>
<evidence type="ECO:0000256" key="15">
    <source>
        <dbReference type="SAM" id="Phobius"/>
    </source>
</evidence>
<dbReference type="SUPFAM" id="SSF56112">
    <property type="entry name" value="Protein kinase-like (PK-like)"/>
    <property type="match status" value="1"/>
</dbReference>
<dbReference type="Gene3D" id="2.90.10.10">
    <property type="entry name" value="Bulb-type lectin domain"/>
    <property type="match status" value="1"/>
</dbReference>
<name>A0A445HPV7_GLYSO</name>
<keyword evidence="9" id="KW-1015">Disulfide bond</keyword>
<keyword evidence="15" id="KW-0812">Transmembrane</keyword>
<dbReference type="PIRSF" id="PIRSF000641">
    <property type="entry name" value="SRK"/>
    <property type="match status" value="1"/>
</dbReference>
<comment type="catalytic activity">
    <reaction evidence="12 13">
        <text>L-seryl-[protein] + ATP = O-phospho-L-seryl-[protein] + ADP + H(+)</text>
        <dbReference type="Rhea" id="RHEA:17989"/>
        <dbReference type="Rhea" id="RHEA-COMP:9863"/>
        <dbReference type="Rhea" id="RHEA-COMP:11604"/>
        <dbReference type="ChEBI" id="CHEBI:15378"/>
        <dbReference type="ChEBI" id="CHEBI:29999"/>
        <dbReference type="ChEBI" id="CHEBI:30616"/>
        <dbReference type="ChEBI" id="CHEBI:83421"/>
        <dbReference type="ChEBI" id="CHEBI:456216"/>
        <dbReference type="EC" id="2.7.11.1"/>
    </reaction>
</comment>
<dbReference type="CDD" id="cd01098">
    <property type="entry name" value="PAN_AP_plant"/>
    <property type="match status" value="1"/>
</dbReference>
<dbReference type="GO" id="GO:0106310">
    <property type="term" value="F:protein serine kinase activity"/>
    <property type="evidence" value="ECO:0007669"/>
    <property type="project" value="RHEA"/>
</dbReference>
<keyword evidence="7 13" id="KW-0418">Kinase</keyword>
<dbReference type="SMR" id="A0A445HPV7"/>
<evidence type="ECO:0000256" key="12">
    <source>
        <dbReference type="ARBA" id="ARBA00048679"/>
    </source>
</evidence>
<feature type="domain" description="Protein kinase" evidence="17">
    <location>
        <begin position="507"/>
        <end position="784"/>
    </location>
</feature>
<dbReference type="SUPFAM" id="SSF51110">
    <property type="entry name" value="alpha-D-mannose-specific plant lectins"/>
    <property type="match status" value="1"/>
</dbReference>
<feature type="chain" id="PRO_5019330491" description="Receptor-like serine/threonine-protein kinase" evidence="16">
    <location>
        <begin position="24"/>
        <end position="824"/>
    </location>
</feature>
<evidence type="ECO:0000259" key="20">
    <source>
        <dbReference type="PROSITE" id="PS50948"/>
    </source>
</evidence>
<evidence type="ECO:0000259" key="17">
    <source>
        <dbReference type="PROSITE" id="PS50011"/>
    </source>
</evidence>
<evidence type="ECO:0000256" key="11">
    <source>
        <dbReference type="ARBA" id="ARBA00047899"/>
    </source>
</evidence>
<dbReference type="Pfam" id="PF00954">
    <property type="entry name" value="S_locus_glycop"/>
    <property type="match status" value="1"/>
</dbReference>
<dbReference type="EMBL" id="QZWG01000012">
    <property type="protein sequence ID" value="RZB75791.1"/>
    <property type="molecule type" value="Genomic_DNA"/>
</dbReference>
<accession>A0A445HPV7</accession>
<dbReference type="Gene3D" id="1.10.510.10">
    <property type="entry name" value="Transferase(Phosphotransferase) domain 1"/>
    <property type="match status" value="1"/>
</dbReference>
<keyword evidence="22" id="KW-1185">Reference proteome</keyword>
<dbReference type="InterPro" id="IPR000742">
    <property type="entry name" value="EGF"/>
</dbReference>
<keyword evidence="4 13" id="KW-0808">Transferase</keyword>
<keyword evidence="2" id="KW-1003">Cell membrane</keyword>
<dbReference type="PROSITE" id="PS50948">
    <property type="entry name" value="PAN"/>
    <property type="match status" value="1"/>
</dbReference>
<dbReference type="PROSITE" id="PS00108">
    <property type="entry name" value="PROTEIN_KINASE_ST"/>
    <property type="match status" value="1"/>
</dbReference>
<dbReference type="InterPro" id="IPR008271">
    <property type="entry name" value="Ser/Thr_kinase_AS"/>
</dbReference>
<dbReference type="Gramene" id="XM_028337215.1">
    <property type="protein sequence ID" value="XP_028193016.1"/>
    <property type="gene ID" value="LOC114378580"/>
</dbReference>
<dbReference type="FunFam" id="2.90.10.10:FF:000001">
    <property type="entry name" value="G-type lectin S-receptor-like serine/threonine-protein kinase"/>
    <property type="match status" value="1"/>
</dbReference>
<keyword evidence="5 16" id="KW-0732">Signal</keyword>
<keyword evidence="14" id="KW-0245">EGF-like domain</keyword>
<comment type="caution">
    <text evidence="21">The sequence shown here is derived from an EMBL/GenBank/DDBJ whole genome shotgun (WGS) entry which is preliminary data.</text>
</comment>
<dbReference type="FunFam" id="1.10.510.10:FF:000060">
    <property type="entry name" value="G-type lectin S-receptor-like serine/threonine-protein kinase"/>
    <property type="match status" value="1"/>
</dbReference>
<dbReference type="Pfam" id="PF01453">
    <property type="entry name" value="B_lectin"/>
    <property type="match status" value="1"/>
</dbReference>
<dbReference type="EC" id="2.7.11.1" evidence="13"/>
<keyword evidence="15" id="KW-1133">Transmembrane helix</keyword>
<evidence type="ECO:0000259" key="18">
    <source>
        <dbReference type="PROSITE" id="PS50026"/>
    </source>
</evidence>
<dbReference type="Pfam" id="PF07714">
    <property type="entry name" value="PK_Tyr_Ser-Thr"/>
    <property type="match status" value="1"/>
</dbReference>
<comment type="subcellular location">
    <subcellularLocation>
        <location evidence="1">Cell membrane</location>
        <topology evidence="1">Single-pass type I membrane protein</topology>
    </subcellularLocation>
</comment>
<sequence length="824" mass="93132">MAMLTIFLLVSKLIFFFSKFAAATDTINQFESLEDNTTLVSNDGTFELGFFIPGSTSPNRYLGIWYKNIPIRTVVWVANRETPIKDNSSKLNITPEGSLVLLNQNKTVIWSANPTTKGVVVVAQLLDSGNLVLRDEKDTNPENYLWQSFDNPTDTFLPGMKLGWDLKKGLNTVLTAWKNWDDPSPGDFTDITLRTNYPEEVMWKGTTKYWRSGPWDGTKFSGNPSVPSNAIVNYTIVSNKDEFYATYSMTDKSIISRIVMNQSLYVRQRLTWNTDSQTWRVSSELPGDLCDHYNTCGAFGICVAGQAPVCKCLDGFKPKSPRNWNQMNWNQGCVHNQTWSCREKNKDGFTKFSNVKAPDTERSWVNASMTLGECRVKCWENCSCMAYANSNIRGEGSGCAIWIGDLLDIRLMPNAGQDLYIRLAVSETAQQSHDQKDNSNKKVVVIASTISSVIAMILIFIFIYWSYRNKNKEIITGIEAKSNESQQEDFELPLFDLVLIAQATDHFSDHKKLGEGGFGPVYKGTLPDGQEVAVKRLSQTSRQGLKEFKNEVMLCAELQHRNLVKVLGCCFQDDEKLLIYEYMSNKSLDVFLFDSSRSKLLDWPKRFCIINGIARGLLYLHQDSRLRIIHRDLKASNVLLDNEMNPKISDFGLARMCGGDQIEGETSRIVGTYGYMAPEYAFDGLFSIKSDVFSFGVLLLEIVSGKKNSRLFYPNDYNNLIGHAWRLWKEGNPMQFIDSSLEDSCILYEALRCIHIGLLCVQHHPNDRPNMASVVVLLSNENALPLPKDPSYLSKDISTERESSSENFTSVSINDVTISMLSDR</sequence>
<dbReference type="PROSITE" id="PS50011">
    <property type="entry name" value="PROTEIN_KINASE_DOM"/>
    <property type="match status" value="1"/>
</dbReference>
<feature type="domain" description="Apple" evidence="20">
    <location>
        <begin position="341"/>
        <end position="424"/>
    </location>
</feature>
<evidence type="ECO:0000256" key="8">
    <source>
        <dbReference type="ARBA" id="ARBA00022840"/>
    </source>
</evidence>
<dbReference type="PANTHER" id="PTHR27002">
    <property type="entry name" value="RECEPTOR-LIKE SERINE/THREONINE-PROTEIN KINASE SD1-8"/>
    <property type="match status" value="1"/>
</dbReference>
<feature type="domain" description="EGF-like" evidence="18">
    <location>
        <begin position="286"/>
        <end position="322"/>
    </location>
</feature>
<evidence type="ECO:0000256" key="6">
    <source>
        <dbReference type="ARBA" id="ARBA00022741"/>
    </source>
</evidence>
<dbReference type="PROSITE" id="PS50927">
    <property type="entry name" value="BULB_LECTIN"/>
    <property type="match status" value="1"/>
</dbReference>
<organism evidence="21 22">
    <name type="scientific">Glycine soja</name>
    <name type="common">Wild soybean</name>
    <dbReference type="NCBI Taxonomy" id="3848"/>
    <lineage>
        <taxon>Eukaryota</taxon>
        <taxon>Viridiplantae</taxon>
        <taxon>Streptophyta</taxon>
        <taxon>Embryophyta</taxon>
        <taxon>Tracheophyta</taxon>
        <taxon>Spermatophyta</taxon>
        <taxon>Magnoliopsida</taxon>
        <taxon>eudicotyledons</taxon>
        <taxon>Gunneridae</taxon>
        <taxon>Pentapetalae</taxon>
        <taxon>rosids</taxon>
        <taxon>fabids</taxon>
        <taxon>Fabales</taxon>
        <taxon>Fabaceae</taxon>
        <taxon>Papilionoideae</taxon>
        <taxon>50 kb inversion clade</taxon>
        <taxon>NPAAA clade</taxon>
        <taxon>indigoferoid/millettioid clade</taxon>
        <taxon>Phaseoleae</taxon>
        <taxon>Glycine</taxon>
        <taxon>Glycine subgen. Soja</taxon>
    </lineage>
</organism>
<dbReference type="InterPro" id="IPR001245">
    <property type="entry name" value="Ser-Thr/Tyr_kinase_cat_dom"/>
</dbReference>
<evidence type="ECO:0000256" key="16">
    <source>
        <dbReference type="SAM" id="SignalP"/>
    </source>
</evidence>
<dbReference type="GO" id="GO:0005886">
    <property type="term" value="C:plasma membrane"/>
    <property type="evidence" value="ECO:0007669"/>
    <property type="project" value="UniProtKB-SubCell"/>
</dbReference>
<dbReference type="InterPro" id="IPR011009">
    <property type="entry name" value="Kinase-like_dom_sf"/>
</dbReference>
<dbReference type="GO" id="GO:0048544">
    <property type="term" value="P:recognition of pollen"/>
    <property type="evidence" value="ECO:0007669"/>
    <property type="project" value="InterPro"/>
</dbReference>
<keyword evidence="3 13" id="KW-0723">Serine/threonine-protein kinase</keyword>
<comment type="similarity">
    <text evidence="13">Belongs to the protein kinase superfamily. Ser/Thr protein kinase family.</text>
</comment>
<evidence type="ECO:0000313" key="21">
    <source>
        <dbReference type="EMBL" id="RZB75791.1"/>
    </source>
</evidence>
<evidence type="ECO:0000313" key="22">
    <source>
        <dbReference type="Proteomes" id="UP000289340"/>
    </source>
</evidence>
<evidence type="ECO:0000256" key="3">
    <source>
        <dbReference type="ARBA" id="ARBA00022527"/>
    </source>
</evidence>
<dbReference type="GO" id="GO:0005524">
    <property type="term" value="F:ATP binding"/>
    <property type="evidence" value="ECO:0007669"/>
    <property type="project" value="UniProtKB-KW"/>
</dbReference>
<dbReference type="InterPro" id="IPR003609">
    <property type="entry name" value="Pan_app"/>
</dbReference>
<protein>
    <recommendedName>
        <fullName evidence="13">Receptor-like serine/threonine-protein kinase</fullName>
        <ecNumber evidence="13">2.7.11.1</ecNumber>
    </recommendedName>
</protein>
<dbReference type="CDD" id="cd00028">
    <property type="entry name" value="B_lectin"/>
    <property type="match status" value="1"/>
</dbReference>
<dbReference type="SMART" id="SM00220">
    <property type="entry name" value="S_TKc"/>
    <property type="match status" value="1"/>
</dbReference>
<dbReference type="GO" id="GO:0004674">
    <property type="term" value="F:protein serine/threonine kinase activity"/>
    <property type="evidence" value="ECO:0007669"/>
    <property type="project" value="UniProtKB-KW"/>
</dbReference>
<reference evidence="21 22" key="1">
    <citation type="submission" date="2018-09" db="EMBL/GenBank/DDBJ databases">
        <title>A high-quality reference genome of wild soybean provides a powerful tool to mine soybean genomes.</title>
        <authorList>
            <person name="Xie M."/>
            <person name="Chung C.Y.L."/>
            <person name="Li M.-W."/>
            <person name="Wong F.-L."/>
            <person name="Chan T.-F."/>
            <person name="Lam H.-M."/>
        </authorList>
    </citation>
    <scope>NUCLEOTIDE SEQUENCE [LARGE SCALE GENOMIC DNA]</scope>
    <source>
        <strain evidence="22">cv. W05</strain>
        <tissue evidence="21">Hypocotyl of etiolated seedlings</tissue>
    </source>
</reference>
<evidence type="ECO:0000256" key="10">
    <source>
        <dbReference type="ARBA" id="ARBA00023180"/>
    </source>
</evidence>
<comment type="caution">
    <text evidence="14">Lacks conserved residue(s) required for the propagation of feature annotation.</text>
</comment>
<dbReference type="Pfam" id="PF08276">
    <property type="entry name" value="PAN_2"/>
    <property type="match status" value="1"/>
</dbReference>
<feature type="transmembrane region" description="Helical" evidence="15">
    <location>
        <begin position="443"/>
        <end position="465"/>
    </location>
</feature>
<evidence type="ECO:0000256" key="2">
    <source>
        <dbReference type="ARBA" id="ARBA00022475"/>
    </source>
</evidence>
<dbReference type="InterPro" id="IPR024171">
    <property type="entry name" value="SRK-like_kinase"/>
</dbReference>
<evidence type="ECO:0000256" key="13">
    <source>
        <dbReference type="PIRNR" id="PIRNR000641"/>
    </source>
</evidence>
<dbReference type="PANTHER" id="PTHR27002:SF932">
    <property type="entry name" value="RECEPTOR-LIKE SERINE_THREONINE-PROTEIN KINASE"/>
    <property type="match status" value="1"/>
</dbReference>
<dbReference type="Proteomes" id="UP000289340">
    <property type="component" value="Chromosome 12"/>
</dbReference>
<dbReference type="AlphaFoldDB" id="A0A445HPV7"/>
<keyword evidence="21" id="KW-0675">Receptor</keyword>
<dbReference type="SMART" id="SM00108">
    <property type="entry name" value="B_lectin"/>
    <property type="match status" value="1"/>
</dbReference>